<organism evidence="8 9">
    <name type="scientific">Enterococcus canis</name>
    <dbReference type="NCBI Taxonomy" id="214095"/>
    <lineage>
        <taxon>Bacteria</taxon>
        <taxon>Bacillati</taxon>
        <taxon>Bacillota</taxon>
        <taxon>Bacilli</taxon>
        <taxon>Lactobacillales</taxon>
        <taxon>Enterococcaceae</taxon>
        <taxon>Enterococcus</taxon>
    </lineage>
</organism>
<sequence>MKDMLNELLPAWQKMWEENGFGAPTAIQEAVFTPLKEGTSVLGISPTGSGKTLAYLLPLMTRVQKGAGNQLLVLVSSQELAIQITNVAQAWSAPLDLKVQSLIGGANVKRQIEKLKERPEILVGTPGRVLELIKQKKLKSHLLEMIVMDEVDQLLAENHFNLIQDILRSAPREYQLAFFSATADRVLTEVTTNFSNVAVIDTREADQSAGEVHHYYLETTVRKKVDQLARLSRIDGFQAMVFFNQLADLGAAEDKLLYEGVPVVSLASDQNKQLRKMAIDRFKDGQASLLLTTDLGARGLDFAALPYVIMYEPPLSVESYIHRSGRVGRMGAAGTVITLLASHEKRDLQKITKEAGVALQAVYLHSRQLTTTRPEKETVATPLVKERQPKEKLHTVTQKVEKKQKKRKKNQKNKGLRRK</sequence>
<dbReference type="GO" id="GO:0009409">
    <property type="term" value="P:response to cold"/>
    <property type="evidence" value="ECO:0007669"/>
    <property type="project" value="TreeGrafter"/>
</dbReference>
<dbReference type="GO" id="GO:0003724">
    <property type="term" value="F:RNA helicase activity"/>
    <property type="evidence" value="ECO:0007669"/>
    <property type="project" value="TreeGrafter"/>
</dbReference>
<dbReference type="GO" id="GO:0005524">
    <property type="term" value="F:ATP binding"/>
    <property type="evidence" value="ECO:0007669"/>
    <property type="project" value="UniProtKB-KW"/>
</dbReference>
<feature type="domain" description="Helicase C-terminal" evidence="7">
    <location>
        <begin position="224"/>
        <end position="370"/>
    </location>
</feature>
<reference evidence="8 9" key="1">
    <citation type="submission" date="2014-12" db="EMBL/GenBank/DDBJ databases">
        <title>Draft genome sequences of 29 type strains of Enterococci.</title>
        <authorList>
            <person name="Zhong Z."/>
            <person name="Sun Z."/>
            <person name="Liu W."/>
            <person name="Zhang W."/>
            <person name="Zhang H."/>
        </authorList>
    </citation>
    <scope>NUCLEOTIDE SEQUENCE [LARGE SCALE GENOMIC DNA]</scope>
    <source>
        <strain evidence="8 9">DSM 17029</strain>
    </source>
</reference>
<keyword evidence="3 8" id="KW-0347">Helicase</keyword>
<gene>
    <name evidence="8" type="ORF">RU97_GL000472</name>
</gene>
<dbReference type="InterPro" id="IPR044742">
    <property type="entry name" value="DEAD/DEAH_RhlB"/>
</dbReference>
<dbReference type="PROSITE" id="PS51194">
    <property type="entry name" value="HELICASE_CTER"/>
    <property type="match status" value="1"/>
</dbReference>
<keyword evidence="2" id="KW-0378">Hydrolase</keyword>
<proteinExistence type="predicted"/>
<dbReference type="SUPFAM" id="SSF52540">
    <property type="entry name" value="P-loop containing nucleoside triphosphate hydrolases"/>
    <property type="match status" value="1"/>
</dbReference>
<keyword evidence="1" id="KW-0547">Nucleotide-binding</keyword>
<dbReference type="Proteomes" id="UP000181884">
    <property type="component" value="Unassembled WGS sequence"/>
</dbReference>
<dbReference type="InterPro" id="IPR014001">
    <property type="entry name" value="Helicase_ATP-bd"/>
</dbReference>
<dbReference type="EMBL" id="JXKH01000001">
    <property type="protein sequence ID" value="OJG20239.1"/>
    <property type="molecule type" value="Genomic_DNA"/>
</dbReference>
<dbReference type="InterPro" id="IPR001650">
    <property type="entry name" value="Helicase_C-like"/>
</dbReference>
<feature type="compositionally biased region" description="Basic and acidic residues" evidence="5">
    <location>
        <begin position="373"/>
        <end position="394"/>
    </location>
</feature>
<evidence type="ECO:0000256" key="4">
    <source>
        <dbReference type="ARBA" id="ARBA00022840"/>
    </source>
</evidence>
<evidence type="ECO:0000259" key="6">
    <source>
        <dbReference type="PROSITE" id="PS51192"/>
    </source>
</evidence>
<dbReference type="GO" id="GO:0005840">
    <property type="term" value="C:ribosome"/>
    <property type="evidence" value="ECO:0007669"/>
    <property type="project" value="TreeGrafter"/>
</dbReference>
<dbReference type="STRING" id="214095.RU97_GL000472"/>
<dbReference type="InterPro" id="IPR050547">
    <property type="entry name" value="DEAD_box_RNA_helicases"/>
</dbReference>
<dbReference type="Pfam" id="PF00270">
    <property type="entry name" value="DEAD"/>
    <property type="match status" value="1"/>
</dbReference>
<name>A0A1L8RKE3_9ENTE</name>
<dbReference type="PROSITE" id="PS51192">
    <property type="entry name" value="HELICASE_ATP_BIND_1"/>
    <property type="match status" value="1"/>
</dbReference>
<feature type="compositionally biased region" description="Basic residues" evidence="5">
    <location>
        <begin position="402"/>
        <end position="419"/>
    </location>
</feature>
<dbReference type="PANTHER" id="PTHR47963">
    <property type="entry name" value="DEAD-BOX ATP-DEPENDENT RNA HELICASE 47, MITOCHONDRIAL"/>
    <property type="match status" value="1"/>
</dbReference>
<dbReference type="CDD" id="cd00268">
    <property type="entry name" value="DEADc"/>
    <property type="match status" value="1"/>
</dbReference>
<accession>A0A1L8RKE3</accession>
<dbReference type="InterPro" id="IPR011545">
    <property type="entry name" value="DEAD/DEAH_box_helicase_dom"/>
</dbReference>
<keyword evidence="9" id="KW-1185">Reference proteome</keyword>
<dbReference type="GO" id="GO:0016787">
    <property type="term" value="F:hydrolase activity"/>
    <property type="evidence" value="ECO:0007669"/>
    <property type="project" value="UniProtKB-KW"/>
</dbReference>
<dbReference type="InterPro" id="IPR027417">
    <property type="entry name" value="P-loop_NTPase"/>
</dbReference>
<dbReference type="SMART" id="SM00490">
    <property type="entry name" value="HELICc"/>
    <property type="match status" value="1"/>
</dbReference>
<feature type="domain" description="Helicase ATP-binding" evidence="6">
    <location>
        <begin position="32"/>
        <end position="201"/>
    </location>
</feature>
<dbReference type="RefSeq" id="WP_067392485.1">
    <property type="nucleotide sequence ID" value="NZ_JXKH01000001.1"/>
</dbReference>
<evidence type="ECO:0000313" key="8">
    <source>
        <dbReference type="EMBL" id="OJG20239.1"/>
    </source>
</evidence>
<evidence type="ECO:0000256" key="3">
    <source>
        <dbReference type="ARBA" id="ARBA00022806"/>
    </source>
</evidence>
<dbReference type="PANTHER" id="PTHR47963:SF7">
    <property type="entry name" value="ATP-DEPENDENT RNA HELICASE YFML-RELATED"/>
    <property type="match status" value="1"/>
</dbReference>
<evidence type="ECO:0000259" key="7">
    <source>
        <dbReference type="PROSITE" id="PS51194"/>
    </source>
</evidence>
<protein>
    <submittedName>
        <fullName evidence="8">RNA helicase</fullName>
    </submittedName>
</protein>
<dbReference type="CDD" id="cd18787">
    <property type="entry name" value="SF2_C_DEAD"/>
    <property type="match status" value="1"/>
</dbReference>
<evidence type="ECO:0000256" key="2">
    <source>
        <dbReference type="ARBA" id="ARBA00022801"/>
    </source>
</evidence>
<dbReference type="AlphaFoldDB" id="A0A1L8RKE3"/>
<dbReference type="GO" id="GO:0033592">
    <property type="term" value="F:RNA strand annealing activity"/>
    <property type="evidence" value="ECO:0007669"/>
    <property type="project" value="TreeGrafter"/>
</dbReference>
<dbReference type="Pfam" id="PF00271">
    <property type="entry name" value="Helicase_C"/>
    <property type="match status" value="1"/>
</dbReference>
<evidence type="ECO:0000313" key="9">
    <source>
        <dbReference type="Proteomes" id="UP000181884"/>
    </source>
</evidence>
<evidence type="ECO:0000256" key="5">
    <source>
        <dbReference type="SAM" id="MobiDB-lite"/>
    </source>
</evidence>
<comment type="caution">
    <text evidence="8">The sequence shown here is derived from an EMBL/GenBank/DDBJ whole genome shotgun (WGS) entry which is preliminary data.</text>
</comment>
<dbReference type="GO" id="GO:0005829">
    <property type="term" value="C:cytosol"/>
    <property type="evidence" value="ECO:0007669"/>
    <property type="project" value="TreeGrafter"/>
</dbReference>
<keyword evidence="4" id="KW-0067">ATP-binding</keyword>
<dbReference type="Gene3D" id="3.40.50.300">
    <property type="entry name" value="P-loop containing nucleotide triphosphate hydrolases"/>
    <property type="match status" value="2"/>
</dbReference>
<feature type="region of interest" description="Disordered" evidence="5">
    <location>
        <begin position="373"/>
        <end position="419"/>
    </location>
</feature>
<evidence type="ECO:0000256" key="1">
    <source>
        <dbReference type="ARBA" id="ARBA00022741"/>
    </source>
</evidence>
<dbReference type="SMART" id="SM00487">
    <property type="entry name" value="DEXDc"/>
    <property type="match status" value="1"/>
</dbReference>